<feature type="domain" description="ABC transporter" evidence="6">
    <location>
        <begin position="21"/>
        <end position="271"/>
    </location>
</feature>
<evidence type="ECO:0000256" key="4">
    <source>
        <dbReference type="ARBA" id="ARBA00022840"/>
    </source>
</evidence>
<dbReference type="GO" id="GO:0009507">
    <property type="term" value="C:chloroplast"/>
    <property type="evidence" value="ECO:0007669"/>
    <property type="project" value="UniProtKB-SubCell"/>
</dbReference>
<keyword evidence="4 7" id="KW-0067">ATP-binding</keyword>
<dbReference type="Gene3D" id="3.40.50.300">
    <property type="entry name" value="P-loop containing nucleotide triphosphate hydrolases"/>
    <property type="match status" value="2"/>
</dbReference>
<dbReference type="GO" id="GO:0005524">
    <property type="term" value="F:ATP binding"/>
    <property type="evidence" value="ECO:0007669"/>
    <property type="project" value="UniProtKB-KW"/>
</dbReference>
<dbReference type="PANTHER" id="PTHR19211:SF14">
    <property type="entry name" value="ATP-BINDING CASSETTE SUB-FAMILY F MEMBER 1"/>
    <property type="match status" value="1"/>
</dbReference>
<dbReference type="FunFam" id="3.40.50.300:FF:000549">
    <property type="entry name" value="ABC transporter ATP-binding protein arb1"/>
    <property type="match status" value="1"/>
</dbReference>
<dbReference type="PROSITE" id="PS50893">
    <property type="entry name" value="ABC_TRANSPORTER_2"/>
    <property type="match status" value="2"/>
</dbReference>
<dbReference type="InterPro" id="IPR050611">
    <property type="entry name" value="ABCF"/>
</dbReference>
<dbReference type="GO" id="GO:0016887">
    <property type="term" value="F:ATP hydrolysis activity"/>
    <property type="evidence" value="ECO:0007669"/>
    <property type="project" value="InterPro"/>
</dbReference>
<keyword evidence="9" id="KW-1185">Reference proteome</keyword>
<dbReference type="RefSeq" id="XP_005840998.1">
    <property type="nucleotide sequence ID" value="XM_005840941.1"/>
</dbReference>
<dbReference type="SUPFAM" id="SSF52540">
    <property type="entry name" value="P-loop containing nucleoside triphosphate hydrolases"/>
    <property type="match status" value="2"/>
</dbReference>
<sequence length="582" mass="64590">MQLENFALTQRGSSVEGGTESMSKDISVSGFSISVGGKILLEDAELLISAGNRYGLVGPNGQGKSTLLMHIAKKAIAIPRHIDILMVEQEISASSKTPLQLVLEADVQRDVLLRERDQLEKQLARSFDMKKQERLQEVYSNLNAMRADAAESAARRILLGLGFPMAWHERPSSSFSGGWRMRISLARALFIRPTLLLLDEPTNHLDLNAVLWLDDYLRGWEKTLIVVSHDVEFLNSVCTHTIHLHERKLYYYRGGYDSFRSQFEAKQTERTRAWEKQQKTLRALKASGKSRAQAAETLAKKGGKGAEKSKKGGKGGKEEEQKQPVILSKPKEYEVRFHLPEPPELSPPYLQLCDVSFSYEQGPHVLTNVNLGLWPDSRVAIVGANGCGKSTLLRLMLGELTPSKGEVRQNPKLRVGRYSQHFVDVLPLEQTAVEHLQALAASHGNSMLEGVQKCRQQLGRYGLESRAHVIGLKHLSGGQKARVVLASLAASVPHVLLLDEPTNHLDIESIEALGDALLDFKGAVVLVSHDARLIRRAISSSSKGEIWVVGDGKVTPFLGDMDDYQQLVLTQMEKMMEGCDTR</sequence>
<dbReference type="PANTHER" id="PTHR19211">
    <property type="entry name" value="ATP-BINDING TRANSPORT PROTEIN-RELATED"/>
    <property type="match status" value="1"/>
</dbReference>
<proteinExistence type="predicted"/>
<dbReference type="InterPro" id="IPR027417">
    <property type="entry name" value="P-loop_NTPase"/>
</dbReference>
<dbReference type="GeneID" id="17310810"/>
<dbReference type="Proteomes" id="UP000011087">
    <property type="component" value="Unassembled WGS sequence"/>
</dbReference>
<reference evidence="8" key="3">
    <citation type="submission" date="2016-03" db="UniProtKB">
        <authorList>
            <consortium name="EnsemblProtists"/>
        </authorList>
    </citation>
    <scope>IDENTIFICATION</scope>
</reference>
<dbReference type="CDD" id="cd03221">
    <property type="entry name" value="ABCF_EF-3"/>
    <property type="match status" value="2"/>
</dbReference>
<dbReference type="InterPro" id="IPR017871">
    <property type="entry name" value="ABC_transporter-like_CS"/>
</dbReference>
<comment type="subcellular location">
    <subcellularLocation>
        <location evidence="1">Plastid</location>
        <location evidence="1">Chloroplast</location>
    </subcellularLocation>
</comment>
<name>L1K0X3_GUITC</name>
<feature type="compositionally biased region" description="Basic and acidic residues" evidence="5">
    <location>
        <begin position="304"/>
        <end position="322"/>
    </location>
</feature>
<dbReference type="PaxDb" id="55529-EKX54018"/>
<dbReference type="PROSITE" id="PS00211">
    <property type="entry name" value="ABC_TRANSPORTER_1"/>
    <property type="match status" value="2"/>
</dbReference>
<dbReference type="Pfam" id="PF00005">
    <property type="entry name" value="ABC_tran"/>
    <property type="match status" value="2"/>
</dbReference>
<evidence type="ECO:0000256" key="3">
    <source>
        <dbReference type="ARBA" id="ARBA00022741"/>
    </source>
</evidence>
<accession>L1K0X3</accession>
<dbReference type="OrthoDB" id="2110130at2759"/>
<dbReference type="FunFam" id="3.40.50.300:FF:000011">
    <property type="entry name" value="Putative ABC transporter ATP-binding component"/>
    <property type="match status" value="1"/>
</dbReference>
<protein>
    <submittedName>
        <fullName evidence="7">ATP-binding cassette sub-family F like protein</fullName>
    </submittedName>
</protein>
<organism evidence="7">
    <name type="scientific">Guillardia theta (strain CCMP2712)</name>
    <name type="common">Cryptophyte</name>
    <dbReference type="NCBI Taxonomy" id="905079"/>
    <lineage>
        <taxon>Eukaryota</taxon>
        <taxon>Cryptophyceae</taxon>
        <taxon>Pyrenomonadales</taxon>
        <taxon>Geminigeraceae</taxon>
        <taxon>Guillardia</taxon>
    </lineage>
</organism>
<evidence type="ECO:0000313" key="9">
    <source>
        <dbReference type="Proteomes" id="UP000011087"/>
    </source>
</evidence>
<feature type="region of interest" description="Disordered" evidence="5">
    <location>
        <begin position="1"/>
        <end position="20"/>
    </location>
</feature>
<gene>
    <name evidence="7" type="ORF">GUITHDRAFT_63730</name>
</gene>
<feature type="region of interest" description="Disordered" evidence="5">
    <location>
        <begin position="284"/>
        <end position="325"/>
    </location>
</feature>
<keyword evidence="3" id="KW-0547">Nucleotide-binding</keyword>
<evidence type="ECO:0000256" key="5">
    <source>
        <dbReference type="SAM" id="MobiDB-lite"/>
    </source>
</evidence>
<evidence type="ECO:0000256" key="1">
    <source>
        <dbReference type="ARBA" id="ARBA00004229"/>
    </source>
</evidence>
<dbReference type="EnsemblProtists" id="EKX54018">
    <property type="protein sequence ID" value="EKX54018"/>
    <property type="gene ID" value="GUITHDRAFT_63730"/>
</dbReference>
<reference evidence="7 9" key="1">
    <citation type="journal article" date="2012" name="Nature">
        <title>Algal genomes reveal evolutionary mosaicism and the fate of nucleomorphs.</title>
        <authorList>
            <consortium name="DOE Joint Genome Institute"/>
            <person name="Curtis B.A."/>
            <person name="Tanifuji G."/>
            <person name="Burki F."/>
            <person name="Gruber A."/>
            <person name="Irimia M."/>
            <person name="Maruyama S."/>
            <person name="Arias M.C."/>
            <person name="Ball S.G."/>
            <person name="Gile G.H."/>
            <person name="Hirakawa Y."/>
            <person name="Hopkins J.F."/>
            <person name="Kuo A."/>
            <person name="Rensing S.A."/>
            <person name="Schmutz J."/>
            <person name="Symeonidi A."/>
            <person name="Elias M."/>
            <person name="Eveleigh R.J."/>
            <person name="Herman E.K."/>
            <person name="Klute M.J."/>
            <person name="Nakayama T."/>
            <person name="Obornik M."/>
            <person name="Reyes-Prieto A."/>
            <person name="Armbrust E.V."/>
            <person name="Aves S.J."/>
            <person name="Beiko R.G."/>
            <person name="Coutinho P."/>
            <person name="Dacks J.B."/>
            <person name="Durnford D.G."/>
            <person name="Fast N.M."/>
            <person name="Green B.R."/>
            <person name="Grisdale C.J."/>
            <person name="Hempel F."/>
            <person name="Henrissat B."/>
            <person name="Hoppner M.P."/>
            <person name="Ishida K."/>
            <person name="Kim E."/>
            <person name="Koreny L."/>
            <person name="Kroth P.G."/>
            <person name="Liu Y."/>
            <person name="Malik S.B."/>
            <person name="Maier U.G."/>
            <person name="McRose D."/>
            <person name="Mock T."/>
            <person name="Neilson J.A."/>
            <person name="Onodera N.T."/>
            <person name="Poole A.M."/>
            <person name="Pritham E.J."/>
            <person name="Richards T.A."/>
            <person name="Rocap G."/>
            <person name="Roy S.W."/>
            <person name="Sarai C."/>
            <person name="Schaack S."/>
            <person name="Shirato S."/>
            <person name="Slamovits C.H."/>
            <person name="Spencer D.F."/>
            <person name="Suzuki S."/>
            <person name="Worden A.Z."/>
            <person name="Zauner S."/>
            <person name="Barry K."/>
            <person name="Bell C."/>
            <person name="Bharti A.K."/>
            <person name="Crow J.A."/>
            <person name="Grimwood J."/>
            <person name="Kramer R."/>
            <person name="Lindquist E."/>
            <person name="Lucas S."/>
            <person name="Salamov A."/>
            <person name="McFadden G.I."/>
            <person name="Lane C.E."/>
            <person name="Keeling P.J."/>
            <person name="Gray M.W."/>
            <person name="Grigoriev I.V."/>
            <person name="Archibald J.M."/>
        </authorList>
    </citation>
    <scope>NUCLEOTIDE SEQUENCE</scope>
    <source>
        <strain evidence="7 9">CCMP2712</strain>
    </source>
</reference>
<dbReference type="HOGENOM" id="CLU_000604_36_6_1"/>
<dbReference type="EMBL" id="JH992968">
    <property type="protein sequence ID" value="EKX54018.1"/>
    <property type="molecule type" value="Genomic_DNA"/>
</dbReference>
<evidence type="ECO:0000256" key="2">
    <source>
        <dbReference type="ARBA" id="ARBA00022737"/>
    </source>
</evidence>
<dbReference type="Pfam" id="PF12848">
    <property type="entry name" value="ABC_tran_Xtn"/>
    <property type="match status" value="1"/>
</dbReference>
<reference evidence="9" key="2">
    <citation type="submission" date="2012-11" db="EMBL/GenBank/DDBJ databases">
        <authorList>
            <person name="Kuo A."/>
            <person name="Curtis B.A."/>
            <person name="Tanifuji G."/>
            <person name="Burki F."/>
            <person name="Gruber A."/>
            <person name="Irimia M."/>
            <person name="Maruyama S."/>
            <person name="Arias M.C."/>
            <person name="Ball S.G."/>
            <person name="Gile G.H."/>
            <person name="Hirakawa Y."/>
            <person name="Hopkins J.F."/>
            <person name="Rensing S.A."/>
            <person name="Schmutz J."/>
            <person name="Symeonidi A."/>
            <person name="Elias M."/>
            <person name="Eveleigh R.J."/>
            <person name="Herman E.K."/>
            <person name="Klute M.J."/>
            <person name="Nakayama T."/>
            <person name="Obornik M."/>
            <person name="Reyes-Prieto A."/>
            <person name="Armbrust E.V."/>
            <person name="Aves S.J."/>
            <person name="Beiko R.G."/>
            <person name="Coutinho P."/>
            <person name="Dacks J.B."/>
            <person name="Durnford D.G."/>
            <person name="Fast N.M."/>
            <person name="Green B.R."/>
            <person name="Grisdale C."/>
            <person name="Hempe F."/>
            <person name="Henrissat B."/>
            <person name="Hoppner M.P."/>
            <person name="Ishida K.-I."/>
            <person name="Kim E."/>
            <person name="Koreny L."/>
            <person name="Kroth P.G."/>
            <person name="Liu Y."/>
            <person name="Malik S.-B."/>
            <person name="Maier U.G."/>
            <person name="McRose D."/>
            <person name="Mock T."/>
            <person name="Neilson J.A."/>
            <person name="Onodera N.T."/>
            <person name="Poole A.M."/>
            <person name="Pritham E.J."/>
            <person name="Richards T.A."/>
            <person name="Rocap G."/>
            <person name="Roy S.W."/>
            <person name="Sarai C."/>
            <person name="Schaack S."/>
            <person name="Shirato S."/>
            <person name="Slamovits C.H."/>
            <person name="Spencer D.F."/>
            <person name="Suzuki S."/>
            <person name="Worden A.Z."/>
            <person name="Zauner S."/>
            <person name="Barry K."/>
            <person name="Bell C."/>
            <person name="Bharti A.K."/>
            <person name="Crow J.A."/>
            <person name="Grimwood J."/>
            <person name="Kramer R."/>
            <person name="Lindquist E."/>
            <person name="Lucas S."/>
            <person name="Salamov A."/>
            <person name="McFadden G.I."/>
            <person name="Lane C.E."/>
            <person name="Keeling P.J."/>
            <person name="Gray M.W."/>
            <person name="Grigoriev I.V."/>
            <person name="Archibald J.M."/>
        </authorList>
    </citation>
    <scope>NUCLEOTIDE SEQUENCE</scope>
    <source>
        <strain evidence="9">CCMP2712</strain>
    </source>
</reference>
<evidence type="ECO:0000259" key="6">
    <source>
        <dbReference type="PROSITE" id="PS50893"/>
    </source>
</evidence>
<feature type="domain" description="ABC transporter" evidence="6">
    <location>
        <begin position="350"/>
        <end position="576"/>
    </location>
</feature>
<dbReference type="InterPro" id="IPR003439">
    <property type="entry name" value="ABC_transporter-like_ATP-bd"/>
</dbReference>
<dbReference type="STRING" id="905079.L1K0X3"/>
<dbReference type="InterPro" id="IPR032781">
    <property type="entry name" value="ABC_tran_Xtn"/>
</dbReference>
<evidence type="ECO:0000313" key="7">
    <source>
        <dbReference type="EMBL" id="EKX54018.1"/>
    </source>
</evidence>
<dbReference type="OMA" id="ARLVLCM"/>
<dbReference type="KEGG" id="gtt:GUITHDRAFT_63730"/>
<keyword evidence="2" id="KW-0677">Repeat</keyword>
<dbReference type="InterPro" id="IPR003593">
    <property type="entry name" value="AAA+_ATPase"/>
</dbReference>
<evidence type="ECO:0000313" key="8">
    <source>
        <dbReference type="EnsemblProtists" id="EKX54018"/>
    </source>
</evidence>
<dbReference type="AlphaFoldDB" id="L1K0X3"/>
<dbReference type="eggNOG" id="KOG0066">
    <property type="taxonomic scope" value="Eukaryota"/>
</dbReference>
<dbReference type="SMART" id="SM00382">
    <property type="entry name" value="AAA"/>
    <property type="match status" value="2"/>
</dbReference>